<sequence>MMMMKMLNFLPLALSLLTFSYPASSAINASIPPSTIEFPPPPAHPPPSHPFLEDVLKAISTKKGWDLEEIRVSGIRSARVAASQRYEFRLRIGKTVVVFRFSDEISSWRKLGKWGGFGLGLGGRFGSKPVITGLELEGPVELRVAGDDNLSLLLPLNTTLTGLKRILVNEGIAVEVKGAQEVTLIHPFNDALPVNRSLVIHEARKQSMPFGDSTCTPLRQIHISGSASLIAYRSRSPIAHIQTAFLSPNTVELLPDKCYTGYYGKNRACPIYSLTSRIALVEKLLRNFLGDRIFQNRSNRLLRARITASTIIRFQLELERDLGNNNTTWDRMAAWRTKPKLERVWFEVVARVEAERLKPLMVKKVTPFVALDTTAWSNLMSNVSFTQIPSGVVPPESLTLDVKW</sequence>
<feature type="chain" id="PRO_5018602815" evidence="1">
    <location>
        <begin position="26"/>
        <end position="404"/>
    </location>
</feature>
<protein>
    <submittedName>
        <fullName evidence="2">Putative thylakoidal processing peptidase 2, chloroplastic</fullName>
    </submittedName>
</protein>
<dbReference type="InterPro" id="IPR053283">
    <property type="entry name" value="TUNICAMYCIN_INDUCED_1"/>
</dbReference>
<dbReference type="OrthoDB" id="308440at2759"/>
<feature type="signal peptide" evidence="1">
    <location>
        <begin position="1"/>
        <end position="25"/>
    </location>
</feature>
<organism evidence="2 3">
    <name type="scientific">Cinnamomum micranthum f. kanehirae</name>
    <dbReference type="NCBI Taxonomy" id="337451"/>
    <lineage>
        <taxon>Eukaryota</taxon>
        <taxon>Viridiplantae</taxon>
        <taxon>Streptophyta</taxon>
        <taxon>Embryophyta</taxon>
        <taxon>Tracheophyta</taxon>
        <taxon>Spermatophyta</taxon>
        <taxon>Magnoliopsida</taxon>
        <taxon>Magnoliidae</taxon>
        <taxon>Laurales</taxon>
        <taxon>Lauraceae</taxon>
        <taxon>Cinnamomum</taxon>
    </lineage>
</organism>
<keyword evidence="1" id="KW-0732">Signal</keyword>
<gene>
    <name evidence="2" type="ORF">CKAN_01191900</name>
</gene>
<dbReference type="STRING" id="337451.A0A3S3MGF7"/>
<proteinExistence type="predicted"/>
<dbReference type="PANTHER" id="PTHR34454:SF3">
    <property type="entry name" value="PEPTIDASE I, PUTATIVE-RELATED"/>
    <property type="match status" value="1"/>
</dbReference>
<keyword evidence="3" id="KW-1185">Reference proteome</keyword>
<dbReference type="PANTHER" id="PTHR34454">
    <property type="entry name" value="TUNICAMYCIN INDUCED PROTEIN"/>
    <property type="match status" value="1"/>
</dbReference>
<accession>A0A3S3MGF7</accession>
<name>A0A3S3MGF7_9MAGN</name>
<evidence type="ECO:0000256" key="1">
    <source>
        <dbReference type="SAM" id="SignalP"/>
    </source>
</evidence>
<dbReference type="EMBL" id="QPKB01000004">
    <property type="protein sequence ID" value="RWR83172.1"/>
    <property type="molecule type" value="Genomic_DNA"/>
</dbReference>
<dbReference type="Proteomes" id="UP000283530">
    <property type="component" value="Unassembled WGS sequence"/>
</dbReference>
<dbReference type="AlphaFoldDB" id="A0A3S3MGF7"/>
<evidence type="ECO:0000313" key="3">
    <source>
        <dbReference type="Proteomes" id="UP000283530"/>
    </source>
</evidence>
<reference evidence="2 3" key="1">
    <citation type="journal article" date="2019" name="Nat. Plants">
        <title>Stout camphor tree genome fills gaps in understanding of flowering plant genome evolution.</title>
        <authorList>
            <person name="Chaw S.M."/>
            <person name="Liu Y.C."/>
            <person name="Wu Y.W."/>
            <person name="Wang H.Y."/>
            <person name="Lin C.I."/>
            <person name="Wu C.S."/>
            <person name="Ke H.M."/>
            <person name="Chang L.Y."/>
            <person name="Hsu C.Y."/>
            <person name="Yang H.T."/>
            <person name="Sudianto E."/>
            <person name="Hsu M.H."/>
            <person name="Wu K.P."/>
            <person name="Wang L.N."/>
            <person name="Leebens-Mack J.H."/>
            <person name="Tsai I.J."/>
        </authorList>
    </citation>
    <scope>NUCLEOTIDE SEQUENCE [LARGE SCALE GENOMIC DNA]</scope>
    <source>
        <strain evidence="3">cv. Chaw 1501</strain>
        <tissue evidence="2">Young leaves</tissue>
    </source>
</reference>
<comment type="caution">
    <text evidence="2">The sequence shown here is derived from an EMBL/GenBank/DDBJ whole genome shotgun (WGS) entry which is preliminary data.</text>
</comment>
<evidence type="ECO:0000313" key="2">
    <source>
        <dbReference type="EMBL" id="RWR83172.1"/>
    </source>
</evidence>